<sequence length="367" mass="41209">MQRACFSKTACWRFTAQTPLKQSFRNTVWWANLVERLSAKEFFVYIKPAKDRLELNLFEAKTLAEVSEGTGPFQFSEDVYLLKFSSHTGASLFINRVCGSKEAGFFVGIVEELSEAELATRLKEFIGSASYKVVCSPFDKSLISKIVASLGGKVSVRSPQKVIRLLKTEKGWLVGVIFTQSARTRLSSNPPKNWAYFHPGVLEPILSGIMCNLSGVGNDGIILDPFCGSGSTLIAAHVLGIKAVGVDLSKKQVYGCRRNTKQLELVLGVLRADAMNLPFKRFTFDAAVFDPPYGRVSSLFKRKFEELMHKTFENLKRVLKQRSSLCFLYPEGKGVEELINAWDFKVCYTYRIPVHRNLVRVLTVCKV</sequence>
<reference evidence="4 5" key="1">
    <citation type="submission" date="2017-04" db="EMBL/GenBank/DDBJ databases">
        <title>Novel microbial lineages endemic to geothermal iron-oxide mats fill important gaps in the evolutionary history of Archaea.</title>
        <authorList>
            <person name="Jay Z.J."/>
            <person name="Beam J.P."/>
            <person name="Dlakic M."/>
            <person name="Rusch D.B."/>
            <person name="Kozubal M.A."/>
            <person name="Inskeep W.P."/>
        </authorList>
    </citation>
    <scope>NUCLEOTIDE SEQUENCE [LARGE SCALE GENOMIC DNA]</scope>
    <source>
        <strain evidence="4">OSP_D</strain>
    </source>
</reference>
<comment type="caution">
    <text evidence="4">The sequence shown here is derived from an EMBL/GenBank/DDBJ whole genome shotgun (WGS) entry which is preliminary data.</text>
</comment>
<evidence type="ECO:0000259" key="3">
    <source>
        <dbReference type="Pfam" id="PF01170"/>
    </source>
</evidence>
<gene>
    <name evidence="4" type="ORF">B9Q01_02500</name>
</gene>
<dbReference type="Pfam" id="PF01170">
    <property type="entry name" value="UPF0020"/>
    <property type="match status" value="1"/>
</dbReference>
<feature type="domain" description="Ribosomal RNA large subunit methyltransferase K/L-like methyltransferase" evidence="3">
    <location>
        <begin position="196"/>
        <end position="352"/>
    </location>
</feature>
<dbReference type="CDD" id="cd02440">
    <property type="entry name" value="AdoMet_MTases"/>
    <property type="match status" value="1"/>
</dbReference>
<dbReference type="GO" id="GO:0005737">
    <property type="term" value="C:cytoplasm"/>
    <property type="evidence" value="ECO:0007669"/>
    <property type="project" value="TreeGrafter"/>
</dbReference>
<evidence type="ECO:0000256" key="1">
    <source>
        <dbReference type="ARBA" id="ARBA00022603"/>
    </source>
</evidence>
<dbReference type="GO" id="GO:0008168">
    <property type="term" value="F:methyltransferase activity"/>
    <property type="evidence" value="ECO:0007669"/>
    <property type="project" value="UniProtKB-KW"/>
</dbReference>
<evidence type="ECO:0000256" key="2">
    <source>
        <dbReference type="ARBA" id="ARBA00022679"/>
    </source>
</evidence>
<dbReference type="InterPro" id="IPR000241">
    <property type="entry name" value="RlmKL-like_Mtase"/>
</dbReference>
<dbReference type="Proteomes" id="UP000240880">
    <property type="component" value="Unassembled WGS sequence"/>
</dbReference>
<dbReference type="AlphaFoldDB" id="A0A2R6AC91"/>
<dbReference type="PANTHER" id="PTHR13370:SF3">
    <property type="entry name" value="TRNA (GUANINE(10)-N2)-METHYLTRANSFERASE HOMOLOG"/>
    <property type="match status" value="1"/>
</dbReference>
<dbReference type="InterPro" id="IPR002052">
    <property type="entry name" value="DNA_methylase_N6_adenine_CS"/>
</dbReference>
<dbReference type="SUPFAM" id="SSF53335">
    <property type="entry name" value="S-adenosyl-L-methionine-dependent methyltransferases"/>
    <property type="match status" value="1"/>
</dbReference>
<dbReference type="EMBL" id="NEXC01000009">
    <property type="protein sequence ID" value="PSN84024.1"/>
    <property type="molecule type" value="Genomic_DNA"/>
</dbReference>
<dbReference type="GO" id="GO:0003676">
    <property type="term" value="F:nucleic acid binding"/>
    <property type="evidence" value="ECO:0007669"/>
    <property type="project" value="InterPro"/>
</dbReference>
<dbReference type="Gene3D" id="3.40.50.150">
    <property type="entry name" value="Vaccinia Virus protein VP39"/>
    <property type="match status" value="1"/>
</dbReference>
<keyword evidence="2" id="KW-0808">Transferase</keyword>
<dbReference type="PROSITE" id="PS00092">
    <property type="entry name" value="N6_MTASE"/>
    <property type="match status" value="1"/>
</dbReference>
<evidence type="ECO:0000313" key="5">
    <source>
        <dbReference type="Proteomes" id="UP000240880"/>
    </source>
</evidence>
<accession>A0A2R6AC91</accession>
<keyword evidence="1" id="KW-0489">Methyltransferase</keyword>
<dbReference type="InterPro" id="IPR029063">
    <property type="entry name" value="SAM-dependent_MTases_sf"/>
</dbReference>
<dbReference type="PANTHER" id="PTHR13370">
    <property type="entry name" value="RNA METHYLASE-RELATED"/>
    <property type="match status" value="1"/>
</dbReference>
<protein>
    <recommendedName>
        <fullName evidence="3">Ribosomal RNA large subunit methyltransferase K/L-like methyltransferase domain-containing protein</fullName>
    </recommendedName>
</protein>
<proteinExistence type="predicted"/>
<dbReference type="GO" id="GO:0032259">
    <property type="term" value="P:methylation"/>
    <property type="evidence" value="ECO:0007669"/>
    <property type="project" value="UniProtKB-KW"/>
</dbReference>
<organism evidence="4 5">
    <name type="scientific">Candidatus Marsarchaeota G1 archaeon OSP_D</name>
    <dbReference type="NCBI Taxonomy" id="1978155"/>
    <lineage>
        <taxon>Archaea</taxon>
        <taxon>Candidatus Marsarchaeota</taxon>
        <taxon>Candidatus Marsarchaeota group 1</taxon>
    </lineage>
</organism>
<evidence type="ECO:0000313" key="4">
    <source>
        <dbReference type="EMBL" id="PSN84024.1"/>
    </source>
</evidence>
<name>A0A2R6AC91_9ARCH</name>